<protein>
    <submittedName>
        <fullName evidence="2">WbbJ protein</fullName>
    </submittedName>
</protein>
<dbReference type="InterPro" id="IPR050179">
    <property type="entry name" value="Trans_hexapeptide_repeat"/>
</dbReference>
<dbReference type="PANTHER" id="PTHR43300:SF4">
    <property type="entry name" value="ACYL-[ACYL-CARRIER-PROTEIN]--UDP-N-ACETYLGLUCOSAMINE O-ACYLTRANSFERASE"/>
    <property type="match status" value="1"/>
</dbReference>
<dbReference type="Pfam" id="PF14602">
    <property type="entry name" value="Hexapep_2"/>
    <property type="match status" value="1"/>
</dbReference>
<dbReference type="AlphaFoldDB" id="A0A7U8GRT8"/>
<dbReference type="Gene3D" id="2.20.70.110">
    <property type="match status" value="1"/>
</dbReference>
<comment type="similarity">
    <text evidence="1">Belongs to the transferase hexapeptide repeat family.</text>
</comment>
<evidence type="ECO:0000313" key="2">
    <source>
        <dbReference type="EMBL" id="EAR60532.1"/>
    </source>
</evidence>
<accession>A0A7U8GRT8</accession>
<evidence type="ECO:0000313" key="3">
    <source>
        <dbReference type="Proteomes" id="UP000002171"/>
    </source>
</evidence>
<dbReference type="Proteomes" id="UP000002171">
    <property type="component" value="Unassembled WGS sequence"/>
</dbReference>
<name>A0A7U8GRT8_NEPCE</name>
<evidence type="ECO:0000256" key="1">
    <source>
        <dbReference type="ARBA" id="ARBA00007274"/>
    </source>
</evidence>
<sequence length="194" mass="20975">MIERHIHSSAIVDEGAQLGKGTRVWHFTHVCAGARIGKDCSLGQNVFIGNDVVIGDRCKIQNNVSVYDNVRLEDGVFCGPSMVFTNVYNPRSFIERKKQYLTTLVKKGATLGANSTIVCGNQIGEYAFVGAGCVVTQDVPAYALVVGVPAKQIGWMSEYGEQLDLPLTGHQRVVCPHTGTIYQLDGSTLGVISE</sequence>
<comment type="caution">
    <text evidence="2">The sequence shown here is derived from an EMBL/GenBank/DDBJ whole genome shotgun (WGS) entry which is preliminary data.</text>
</comment>
<dbReference type="EMBL" id="AAOW01000016">
    <property type="protein sequence ID" value="EAR60532.1"/>
    <property type="molecule type" value="Genomic_DNA"/>
</dbReference>
<dbReference type="Gene3D" id="2.160.10.10">
    <property type="entry name" value="Hexapeptide repeat proteins"/>
    <property type="match status" value="1"/>
</dbReference>
<dbReference type="SUPFAM" id="SSF51161">
    <property type="entry name" value="Trimeric LpxA-like enzymes"/>
    <property type="match status" value="1"/>
</dbReference>
<reference evidence="2 3" key="1">
    <citation type="submission" date="2006-02" db="EMBL/GenBank/DDBJ databases">
        <authorList>
            <person name="Pinhassi J."/>
            <person name="Pedros-Alio C."/>
            <person name="Ferriera S."/>
            <person name="Johnson J."/>
            <person name="Kravitz S."/>
            <person name="Halpern A."/>
            <person name="Remington K."/>
            <person name="Beeson K."/>
            <person name="Tran B."/>
            <person name="Rogers Y.-H."/>
            <person name="Friedman R."/>
            <person name="Venter J.C."/>
        </authorList>
    </citation>
    <scope>NUCLEOTIDE SEQUENCE [LARGE SCALE GENOMIC DNA]</scope>
    <source>
        <strain evidence="2 3">MED92</strain>
    </source>
</reference>
<dbReference type="CDD" id="cd03358">
    <property type="entry name" value="LbH_WxcM_N_like"/>
    <property type="match status" value="1"/>
</dbReference>
<proteinExistence type="inferred from homology"/>
<dbReference type="Pfam" id="PF00132">
    <property type="entry name" value="Hexapep"/>
    <property type="match status" value="1"/>
</dbReference>
<keyword evidence="3" id="KW-1185">Reference proteome</keyword>
<organism evidence="2 3">
    <name type="scientific">Neptuniibacter caesariensis</name>
    <dbReference type="NCBI Taxonomy" id="207954"/>
    <lineage>
        <taxon>Bacteria</taxon>
        <taxon>Pseudomonadati</taxon>
        <taxon>Pseudomonadota</taxon>
        <taxon>Gammaproteobacteria</taxon>
        <taxon>Oceanospirillales</taxon>
        <taxon>Oceanospirillaceae</taxon>
        <taxon>Neptuniibacter</taxon>
    </lineage>
</organism>
<gene>
    <name evidence="2" type="ORF">MED92_16750</name>
</gene>
<dbReference type="PANTHER" id="PTHR43300">
    <property type="entry name" value="ACETYLTRANSFERASE"/>
    <property type="match status" value="1"/>
</dbReference>
<dbReference type="InterPro" id="IPR001451">
    <property type="entry name" value="Hexapep"/>
</dbReference>
<dbReference type="RefSeq" id="WP_007021015.1">
    <property type="nucleotide sequence ID" value="NZ_CH724125.1"/>
</dbReference>
<dbReference type="InterPro" id="IPR011004">
    <property type="entry name" value="Trimer_LpxA-like_sf"/>
</dbReference>